<gene>
    <name evidence="2" type="ORF">PT974_03349</name>
</gene>
<evidence type="ECO:0000313" key="2">
    <source>
        <dbReference type="EMBL" id="KAK5994960.1"/>
    </source>
</evidence>
<comment type="caution">
    <text evidence="2">The sequence shown here is derived from an EMBL/GenBank/DDBJ whole genome shotgun (WGS) entry which is preliminary data.</text>
</comment>
<protein>
    <recommendedName>
        <fullName evidence="4">Wings apart-like protein C-terminal domain-containing protein</fullName>
    </recommendedName>
</protein>
<evidence type="ECO:0008006" key="4">
    <source>
        <dbReference type="Google" id="ProtNLM"/>
    </source>
</evidence>
<feature type="region of interest" description="Disordered" evidence="1">
    <location>
        <begin position="121"/>
        <end position="149"/>
    </location>
</feature>
<sequence length="586" mass="66001">MPQKNNNKSILSYFQPAATRAPSTPRRSSSQASPFPSHKSTPAPKRAVEIGASDDEDGGFSDGSFEDLNALLSRERPASVIPARNPYATPRAKRAAVTFQASPLAIISRHKFDLKALAKDARRDDATNASSMRVQAAAEAAREESPTRQEKSLGFVIEDIVKEKSGQDAHKVLRAVQRAEPAMTQARYCFFDRDYRVPPSSPTPKQDKSSPWQLLTRGNSVNRERDLASGGLPDNIFHWILEELCIQKSCLIRQEYCHIVASCPDQVERLLTPGRLGELFIRLGATDDLQHLESELTISKPSHEPYQERDWSCVESFLVLLGMISRHLSVASAIYATQVLLRMAMDKMLICNIDLLSVFEDTVTYLTSAIPQSSWDAFCHDTCSLIHSNVKQLFIKVNALLCISIRDPRSHDLRRRLAITFLFDDPKVGRYHPEEVITIRGMIQRLTEDDFNITPDTDFAELKAGIFLLDIAIDDGSATVFEDAEDEKEFNQDVDELAARLREIWRKINDSGMKLARTETKSIVEWVQQRLANSVRTRRKAKKSIFDMSAQEEDASIPRQQEMMKKFFQKAPKTDTAGENAVVVKT</sequence>
<name>A0ABR0SS14_9HYPO</name>
<evidence type="ECO:0000313" key="3">
    <source>
        <dbReference type="Proteomes" id="UP001338125"/>
    </source>
</evidence>
<accession>A0ABR0SS14</accession>
<keyword evidence="3" id="KW-1185">Reference proteome</keyword>
<organism evidence="2 3">
    <name type="scientific">Cladobotryum mycophilum</name>
    <dbReference type="NCBI Taxonomy" id="491253"/>
    <lineage>
        <taxon>Eukaryota</taxon>
        <taxon>Fungi</taxon>
        <taxon>Dikarya</taxon>
        <taxon>Ascomycota</taxon>
        <taxon>Pezizomycotina</taxon>
        <taxon>Sordariomycetes</taxon>
        <taxon>Hypocreomycetidae</taxon>
        <taxon>Hypocreales</taxon>
        <taxon>Hypocreaceae</taxon>
        <taxon>Cladobotryum</taxon>
    </lineage>
</organism>
<reference evidence="2 3" key="1">
    <citation type="submission" date="2024-01" db="EMBL/GenBank/DDBJ databases">
        <title>Complete genome of Cladobotryum mycophilum ATHUM6906.</title>
        <authorList>
            <person name="Christinaki A.C."/>
            <person name="Myridakis A.I."/>
            <person name="Kouvelis V.N."/>
        </authorList>
    </citation>
    <scope>NUCLEOTIDE SEQUENCE [LARGE SCALE GENOMIC DNA]</scope>
    <source>
        <strain evidence="2 3">ATHUM6906</strain>
    </source>
</reference>
<feature type="compositionally biased region" description="Polar residues" evidence="1">
    <location>
        <begin position="1"/>
        <end position="12"/>
    </location>
</feature>
<feature type="region of interest" description="Disordered" evidence="1">
    <location>
        <begin position="1"/>
        <end position="68"/>
    </location>
</feature>
<feature type="compositionally biased region" description="Basic and acidic residues" evidence="1">
    <location>
        <begin position="140"/>
        <end position="149"/>
    </location>
</feature>
<evidence type="ECO:0000256" key="1">
    <source>
        <dbReference type="SAM" id="MobiDB-lite"/>
    </source>
</evidence>
<feature type="compositionally biased region" description="Low complexity" evidence="1">
    <location>
        <begin position="15"/>
        <end position="34"/>
    </location>
</feature>
<dbReference type="Proteomes" id="UP001338125">
    <property type="component" value="Unassembled WGS sequence"/>
</dbReference>
<proteinExistence type="predicted"/>
<dbReference type="EMBL" id="JAVFKD010000004">
    <property type="protein sequence ID" value="KAK5994960.1"/>
    <property type="molecule type" value="Genomic_DNA"/>
</dbReference>